<evidence type="ECO:0000256" key="17">
    <source>
        <dbReference type="ARBA" id="ARBA00023306"/>
    </source>
</evidence>
<evidence type="ECO:0000259" key="25">
    <source>
        <dbReference type="PROSITE" id="PS50011"/>
    </source>
</evidence>
<dbReference type="FunFam" id="1.10.510.10:FF:000952">
    <property type="entry name" value="cyclin-dependent kinase 20 isoform X4"/>
    <property type="match status" value="1"/>
</dbReference>
<comment type="caution">
    <text evidence="26">The sequence shown here is derived from an EMBL/GenBank/DDBJ whole genome shotgun (WGS) entry which is preliminary data.</text>
</comment>
<dbReference type="CDD" id="cd07832">
    <property type="entry name" value="STKc_CCRK"/>
    <property type="match status" value="1"/>
</dbReference>
<dbReference type="GO" id="GO:0051301">
    <property type="term" value="P:cell division"/>
    <property type="evidence" value="ECO:0007669"/>
    <property type="project" value="UniProtKB-KW"/>
</dbReference>
<evidence type="ECO:0000256" key="9">
    <source>
        <dbReference type="ARBA" id="ARBA00022618"/>
    </source>
</evidence>
<keyword evidence="11 23" id="KW-0547">Nucleotide-binding</keyword>
<evidence type="ECO:0000256" key="24">
    <source>
        <dbReference type="RuleBase" id="RU000304"/>
    </source>
</evidence>
<evidence type="ECO:0000256" key="8">
    <source>
        <dbReference type="ARBA" id="ARBA00022527"/>
    </source>
</evidence>
<dbReference type="Gene3D" id="3.30.200.20">
    <property type="entry name" value="Phosphorylase Kinase, domain 1"/>
    <property type="match status" value="1"/>
</dbReference>
<dbReference type="SMART" id="SM00220">
    <property type="entry name" value="S_TKc"/>
    <property type="match status" value="1"/>
</dbReference>
<dbReference type="FunFam" id="3.30.200.20:FF:000211">
    <property type="entry name" value="Putative cyclin-dependent kinase 20"/>
    <property type="match status" value="1"/>
</dbReference>
<organism evidence="26 27">
    <name type="scientific">Stylophora pistillata</name>
    <name type="common">Smooth cauliflower coral</name>
    <dbReference type="NCBI Taxonomy" id="50429"/>
    <lineage>
        <taxon>Eukaryota</taxon>
        <taxon>Metazoa</taxon>
        <taxon>Cnidaria</taxon>
        <taxon>Anthozoa</taxon>
        <taxon>Hexacorallia</taxon>
        <taxon>Scleractinia</taxon>
        <taxon>Astrocoeniina</taxon>
        <taxon>Pocilloporidae</taxon>
        <taxon>Stylophora</taxon>
    </lineage>
</organism>
<feature type="domain" description="Protein kinase" evidence="25">
    <location>
        <begin position="7"/>
        <end position="216"/>
    </location>
</feature>
<dbReference type="InterPro" id="IPR050108">
    <property type="entry name" value="CDK"/>
</dbReference>
<name>A0A2B4RHW5_STYPI</name>
<accession>A0A2B4RHW5</accession>
<keyword evidence="27" id="KW-1185">Reference proteome</keyword>
<dbReference type="InterPro" id="IPR011009">
    <property type="entry name" value="Kinase-like_dom_sf"/>
</dbReference>
<dbReference type="EC" id="2.7.11.22" evidence="5"/>
<dbReference type="SUPFAM" id="SSF56112">
    <property type="entry name" value="Protein kinase-like (PK-like)"/>
    <property type="match status" value="1"/>
</dbReference>
<dbReference type="InterPro" id="IPR008271">
    <property type="entry name" value="Ser/Thr_kinase_AS"/>
</dbReference>
<comment type="catalytic activity">
    <reaction evidence="22">
        <text>L-seryl-[protein] + ATP = O-phospho-L-seryl-[protein] + ADP + H(+)</text>
        <dbReference type="Rhea" id="RHEA:17989"/>
        <dbReference type="Rhea" id="RHEA-COMP:9863"/>
        <dbReference type="Rhea" id="RHEA-COMP:11604"/>
        <dbReference type="ChEBI" id="CHEBI:15378"/>
        <dbReference type="ChEBI" id="CHEBI:29999"/>
        <dbReference type="ChEBI" id="CHEBI:30616"/>
        <dbReference type="ChEBI" id="CHEBI:83421"/>
        <dbReference type="ChEBI" id="CHEBI:456216"/>
        <dbReference type="EC" id="2.7.11.22"/>
    </reaction>
</comment>
<proteinExistence type="inferred from homology"/>
<evidence type="ECO:0000313" key="27">
    <source>
        <dbReference type="Proteomes" id="UP000225706"/>
    </source>
</evidence>
<dbReference type="PANTHER" id="PTHR24056:SF171">
    <property type="entry name" value="CYCLIN-DEPENDENT KINASE 20"/>
    <property type="match status" value="1"/>
</dbReference>
<keyword evidence="17" id="KW-0131">Cell cycle</keyword>
<keyword evidence="7" id="KW-0963">Cytoplasm</keyword>
<comment type="similarity">
    <text evidence="4">Belongs to the protein kinase superfamily. CMGC Ser/Thr protein kinase family. CDC2/CDKX subfamily.</text>
</comment>
<dbReference type="PROSITE" id="PS00108">
    <property type="entry name" value="PROTEIN_KINASE_ST"/>
    <property type="match status" value="1"/>
</dbReference>
<evidence type="ECO:0000256" key="23">
    <source>
        <dbReference type="PROSITE-ProRule" id="PRU10141"/>
    </source>
</evidence>
<keyword evidence="8 24" id="KW-0723">Serine/threonine-protein kinase</keyword>
<sequence length="216" mass="24192">MEHCGQYTILGNIGEGAHGIVFKAKHIESGEVVALKKVPLRKIEDGIPNTALREIKALQEIEDNQNVVKLIDVFPYGTGFVLVFEYMLSDLSEVLRNSARPLTEAQIKSYMLMLLKGVVFCHENSIMHRDLKPANLLISSTGHLKIADFGLARVFSNDGNRQYSHQVATRWYRAPELLYGARKYDEGVDLWAVGCIFGELLNNSPLFPGESDITQL</sequence>
<keyword evidence="6" id="KW-0217">Developmental protein</keyword>
<evidence type="ECO:0000256" key="20">
    <source>
        <dbReference type="ARBA" id="ARBA00035723"/>
    </source>
</evidence>
<evidence type="ECO:0000256" key="4">
    <source>
        <dbReference type="ARBA" id="ARBA00006485"/>
    </source>
</evidence>
<protein>
    <recommendedName>
        <fullName evidence="18">Cyclin-dependent kinase 20</fullName>
        <ecNumber evidence="5">2.7.11.22</ecNumber>
    </recommendedName>
    <alternativeName>
        <fullName evidence="19">Cell cycle-related kinase</fullName>
    </alternativeName>
    <alternativeName>
        <fullName evidence="20">Cell division protein kinase 20</fullName>
    </alternativeName>
</protein>
<feature type="binding site" evidence="23">
    <location>
        <position position="36"/>
    </location>
    <ligand>
        <name>ATP</name>
        <dbReference type="ChEBI" id="CHEBI:30616"/>
    </ligand>
</feature>
<evidence type="ECO:0000256" key="6">
    <source>
        <dbReference type="ARBA" id="ARBA00022473"/>
    </source>
</evidence>
<dbReference type="Gene3D" id="1.10.510.10">
    <property type="entry name" value="Transferase(Phosphotransferase) domain 1"/>
    <property type="match status" value="1"/>
</dbReference>
<dbReference type="EMBL" id="LSMT01000489">
    <property type="protein sequence ID" value="PFX17201.1"/>
    <property type="molecule type" value="Genomic_DNA"/>
</dbReference>
<dbReference type="STRING" id="50429.A0A2B4RHW5"/>
<evidence type="ECO:0000256" key="12">
    <source>
        <dbReference type="ARBA" id="ARBA00022777"/>
    </source>
</evidence>
<evidence type="ECO:0000256" key="11">
    <source>
        <dbReference type="ARBA" id="ARBA00022741"/>
    </source>
</evidence>
<evidence type="ECO:0000256" key="22">
    <source>
        <dbReference type="ARBA" id="ARBA00048367"/>
    </source>
</evidence>
<keyword evidence="14" id="KW-0969">Cilium</keyword>
<evidence type="ECO:0000256" key="5">
    <source>
        <dbReference type="ARBA" id="ARBA00012425"/>
    </source>
</evidence>
<comment type="subcellular location">
    <subcellularLocation>
        <location evidence="2">Cell projection</location>
        <location evidence="2">Cilium</location>
    </subcellularLocation>
    <subcellularLocation>
        <location evidence="3">Cytoplasm</location>
    </subcellularLocation>
    <subcellularLocation>
        <location evidence="1">Nucleus</location>
    </subcellularLocation>
</comment>
<dbReference type="GO" id="GO:0005524">
    <property type="term" value="F:ATP binding"/>
    <property type="evidence" value="ECO:0007669"/>
    <property type="project" value="UniProtKB-UniRule"/>
</dbReference>
<evidence type="ECO:0000256" key="16">
    <source>
        <dbReference type="ARBA" id="ARBA00023273"/>
    </source>
</evidence>
<dbReference type="InterPro" id="IPR017441">
    <property type="entry name" value="Protein_kinase_ATP_BS"/>
</dbReference>
<keyword evidence="12 26" id="KW-0418">Kinase</keyword>
<evidence type="ECO:0000313" key="26">
    <source>
        <dbReference type="EMBL" id="PFX17201.1"/>
    </source>
</evidence>
<evidence type="ECO:0000256" key="1">
    <source>
        <dbReference type="ARBA" id="ARBA00004123"/>
    </source>
</evidence>
<dbReference type="PROSITE" id="PS50011">
    <property type="entry name" value="PROTEIN_KINASE_DOM"/>
    <property type="match status" value="1"/>
</dbReference>
<keyword evidence="13 23" id="KW-0067">ATP-binding</keyword>
<dbReference type="GO" id="GO:0005737">
    <property type="term" value="C:cytoplasm"/>
    <property type="evidence" value="ECO:0007669"/>
    <property type="project" value="UniProtKB-SubCell"/>
</dbReference>
<dbReference type="Pfam" id="PF00069">
    <property type="entry name" value="Pkinase"/>
    <property type="match status" value="1"/>
</dbReference>
<dbReference type="InterPro" id="IPR048002">
    <property type="entry name" value="CDK20-like_STKc"/>
</dbReference>
<evidence type="ECO:0000256" key="3">
    <source>
        <dbReference type="ARBA" id="ARBA00004496"/>
    </source>
</evidence>
<dbReference type="PROSITE" id="PS00107">
    <property type="entry name" value="PROTEIN_KINASE_ATP"/>
    <property type="match status" value="1"/>
</dbReference>
<dbReference type="AlphaFoldDB" id="A0A2B4RHW5"/>
<keyword evidence="9" id="KW-0132">Cell division</keyword>
<dbReference type="GO" id="GO:0005929">
    <property type="term" value="C:cilium"/>
    <property type="evidence" value="ECO:0007669"/>
    <property type="project" value="UniProtKB-SubCell"/>
</dbReference>
<evidence type="ECO:0000256" key="15">
    <source>
        <dbReference type="ARBA" id="ARBA00023242"/>
    </source>
</evidence>
<keyword evidence="16" id="KW-0966">Cell projection</keyword>
<keyword evidence="15" id="KW-0539">Nucleus</keyword>
<dbReference type="Proteomes" id="UP000225706">
    <property type="component" value="Unassembled WGS sequence"/>
</dbReference>
<dbReference type="PANTHER" id="PTHR24056">
    <property type="entry name" value="CELL DIVISION PROTEIN KINASE"/>
    <property type="match status" value="1"/>
</dbReference>
<evidence type="ECO:0000256" key="10">
    <source>
        <dbReference type="ARBA" id="ARBA00022679"/>
    </source>
</evidence>
<dbReference type="InterPro" id="IPR000719">
    <property type="entry name" value="Prot_kinase_dom"/>
</dbReference>
<evidence type="ECO:0000256" key="21">
    <source>
        <dbReference type="ARBA" id="ARBA00047811"/>
    </source>
</evidence>
<comment type="catalytic activity">
    <reaction evidence="21">
        <text>L-threonyl-[protein] + ATP = O-phospho-L-threonyl-[protein] + ADP + H(+)</text>
        <dbReference type="Rhea" id="RHEA:46608"/>
        <dbReference type="Rhea" id="RHEA-COMP:11060"/>
        <dbReference type="Rhea" id="RHEA-COMP:11605"/>
        <dbReference type="ChEBI" id="CHEBI:15378"/>
        <dbReference type="ChEBI" id="CHEBI:30013"/>
        <dbReference type="ChEBI" id="CHEBI:30616"/>
        <dbReference type="ChEBI" id="CHEBI:61977"/>
        <dbReference type="ChEBI" id="CHEBI:456216"/>
        <dbReference type="EC" id="2.7.11.22"/>
    </reaction>
</comment>
<keyword evidence="10" id="KW-0808">Transferase</keyword>
<evidence type="ECO:0000256" key="7">
    <source>
        <dbReference type="ARBA" id="ARBA00022490"/>
    </source>
</evidence>
<evidence type="ECO:0000256" key="18">
    <source>
        <dbReference type="ARBA" id="ARBA00035711"/>
    </source>
</evidence>
<gene>
    <name evidence="26" type="primary">cdk20</name>
    <name evidence="26" type="ORF">AWC38_SpisGene18483</name>
</gene>
<evidence type="ECO:0000256" key="19">
    <source>
        <dbReference type="ARBA" id="ARBA00035720"/>
    </source>
</evidence>
<dbReference type="GO" id="GO:0005634">
    <property type="term" value="C:nucleus"/>
    <property type="evidence" value="ECO:0007669"/>
    <property type="project" value="UniProtKB-SubCell"/>
</dbReference>
<reference evidence="27" key="1">
    <citation type="journal article" date="2017" name="bioRxiv">
        <title>Comparative analysis of the genomes of Stylophora pistillata and Acropora digitifera provides evidence for extensive differences between species of corals.</title>
        <authorList>
            <person name="Voolstra C.R."/>
            <person name="Li Y."/>
            <person name="Liew Y.J."/>
            <person name="Baumgarten S."/>
            <person name="Zoccola D."/>
            <person name="Flot J.-F."/>
            <person name="Tambutte S."/>
            <person name="Allemand D."/>
            <person name="Aranda M."/>
        </authorList>
    </citation>
    <scope>NUCLEOTIDE SEQUENCE [LARGE SCALE GENOMIC DNA]</scope>
</reference>
<dbReference type="GO" id="GO:0004693">
    <property type="term" value="F:cyclin-dependent protein serine/threonine kinase activity"/>
    <property type="evidence" value="ECO:0007669"/>
    <property type="project" value="UniProtKB-EC"/>
</dbReference>
<evidence type="ECO:0000256" key="14">
    <source>
        <dbReference type="ARBA" id="ARBA00023069"/>
    </source>
</evidence>
<evidence type="ECO:0000256" key="2">
    <source>
        <dbReference type="ARBA" id="ARBA00004138"/>
    </source>
</evidence>
<dbReference type="OrthoDB" id="63265at2759"/>
<evidence type="ECO:0000256" key="13">
    <source>
        <dbReference type="ARBA" id="ARBA00022840"/>
    </source>
</evidence>